<evidence type="ECO:0000313" key="2">
    <source>
        <dbReference type="EMBL" id="MFC7446885.1"/>
    </source>
</evidence>
<evidence type="ECO:0000313" key="3">
    <source>
        <dbReference type="Proteomes" id="UP001596484"/>
    </source>
</evidence>
<sequence>MNDSTEHTAPLPNARLAMPAALLATGLLAGTFLYGWANVTPTFDAVPIDVHLAFRTELMRMNSIVMQSLMLAAFLTCGWCALALRGPARAATAGGAVLAVATFLVTRFGNVPINQEMKVWAAGALAVDYQDRLAAWDLFNDIRVTTALCAFALVILAADLVRRTARTSTPVPTTR</sequence>
<evidence type="ECO:0000256" key="1">
    <source>
        <dbReference type="SAM" id="Phobius"/>
    </source>
</evidence>
<keyword evidence="1" id="KW-0812">Transmembrane</keyword>
<keyword evidence="1" id="KW-0472">Membrane</keyword>
<feature type="transmembrane region" description="Helical" evidence="1">
    <location>
        <begin position="91"/>
        <end position="109"/>
    </location>
</feature>
<comment type="caution">
    <text evidence="2">The sequence shown here is derived from an EMBL/GenBank/DDBJ whole genome shotgun (WGS) entry which is preliminary data.</text>
</comment>
<dbReference type="RefSeq" id="WP_378401458.1">
    <property type="nucleotide sequence ID" value="NZ_JBHTCS010000002.1"/>
</dbReference>
<accession>A0ABW2RSR5</accession>
<gene>
    <name evidence="2" type="ORF">ACFQS9_03170</name>
</gene>
<feature type="transmembrane region" description="Helical" evidence="1">
    <location>
        <begin position="64"/>
        <end position="84"/>
    </location>
</feature>
<protein>
    <submittedName>
        <fullName evidence="2">Anthrone oxygenase family protein</fullName>
    </submittedName>
</protein>
<keyword evidence="3" id="KW-1185">Reference proteome</keyword>
<name>A0ABW2RSR5_9NOCA</name>
<dbReference type="Pfam" id="PF08592">
    <property type="entry name" value="Anthrone_oxy"/>
    <property type="match status" value="1"/>
</dbReference>
<keyword evidence="1" id="KW-1133">Transmembrane helix</keyword>
<reference evidence="3" key="1">
    <citation type="journal article" date="2019" name="Int. J. Syst. Evol. Microbiol.">
        <title>The Global Catalogue of Microorganisms (GCM) 10K type strain sequencing project: providing services to taxonomists for standard genome sequencing and annotation.</title>
        <authorList>
            <consortium name="The Broad Institute Genomics Platform"/>
            <consortium name="The Broad Institute Genome Sequencing Center for Infectious Disease"/>
            <person name="Wu L."/>
            <person name="Ma J."/>
        </authorList>
    </citation>
    <scope>NUCLEOTIDE SEQUENCE [LARGE SCALE GENOMIC DNA]</scope>
    <source>
        <strain evidence="3">ICMP 19430</strain>
    </source>
</reference>
<dbReference type="Proteomes" id="UP001596484">
    <property type="component" value="Unassembled WGS sequence"/>
</dbReference>
<feature type="transmembrane region" description="Helical" evidence="1">
    <location>
        <begin position="16"/>
        <end position="37"/>
    </location>
</feature>
<dbReference type="EMBL" id="JBHTCS010000002">
    <property type="protein sequence ID" value="MFC7446885.1"/>
    <property type="molecule type" value="Genomic_DNA"/>
</dbReference>
<dbReference type="InterPro" id="IPR013901">
    <property type="entry name" value="Anthrone_oxy"/>
</dbReference>
<proteinExistence type="predicted"/>
<organism evidence="2 3">
    <name type="scientific">Rhodococcus daqingensis</name>
    <dbReference type="NCBI Taxonomy" id="2479363"/>
    <lineage>
        <taxon>Bacteria</taxon>
        <taxon>Bacillati</taxon>
        <taxon>Actinomycetota</taxon>
        <taxon>Actinomycetes</taxon>
        <taxon>Mycobacteriales</taxon>
        <taxon>Nocardiaceae</taxon>
        <taxon>Rhodococcus</taxon>
    </lineage>
</organism>